<keyword evidence="6 7" id="KW-0472">Membrane</keyword>
<dbReference type="InterPro" id="IPR002528">
    <property type="entry name" value="MATE_fam"/>
</dbReference>
<feature type="transmembrane region" description="Helical" evidence="7">
    <location>
        <begin position="7"/>
        <end position="29"/>
    </location>
</feature>
<dbReference type="Proteomes" id="UP000885258">
    <property type="component" value="Unassembled WGS sequence"/>
</dbReference>
<comment type="caution">
    <text evidence="8">The sequence shown here is derived from an EMBL/GenBank/DDBJ whole genome shotgun (WGS) entry which is preliminary data.</text>
</comment>
<evidence type="ECO:0000256" key="3">
    <source>
        <dbReference type="ARBA" id="ARBA00022475"/>
    </source>
</evidence>
<dbReference type="GO" id="GO:0042910">
    <property type="term" value="F:xenobiotic transmembrane transporter activity"/>
    <property type="evidence" value="ECO:0007669"/>
    <property type="project" value="InterPro"/>
</dbReference>
<feature type="non-terminal residue" evidence="8">
    <location>
        <position position="1"/>
    </location>
</feature>
<feature type="transmembrane region" description="Helical" evidence="7">
    <location>
        <begin position="73"/>
        <end position="94"/>
    </location>
</feature>
<reference evidence="8" key="1">
    <citation type="submission" date="2018-08" db="EMBL/GenBank/DDBJ databases">
        <authorList>
            <person name="Ashton P.M."/>
            <person name="Dallman T."/>
            <person name="Nair S."/>
            <person name="De Pinna E."/>
            <person name="Peters T."/>
            <person name="Grant K."/>
        </authorList>
    </citation>
    <scope>NUCLEOTIDE SEQUENCE [LARGE SCALE GENOMIC DNA]</scope>
    <source>
        <strain evidence="8">29290</strain>
    </source>
</reference>
<organism evidence="8">
    <name type="scientific">Salmonella typhimurium</name>
    <dbReference type="NCBI Taxonomy" id="90371"/>
    <lineage>
        <taxon>Bacteria</taxon>
        <taxon>Pseudomonadati</taxon>
        <taxon>Pseudomonadota</taxon>
        <taxon>Gammaproteobacteria</taxon>
        <taxon>Enterobacterales</taxon>
        <taxon>Enterobacteriaceae</taxon>
        <taxon>Salmonella</taxon>
    </lineage>
</organism>
<keyword evidence="2" id="KW-0813">Transport</keyword>
<evidence type="ECO:0000256" key="4">
    <source>
        <dbReference type="ARBA" id="ARBA00022692"/>
    </source>
</evidence>
<keyword evidence="5 7" id="KW-1133">Transmembrane helix</keyword>
<evidence type="ECO:0000256" key="2">
    <source>
        <dbReference type="ARBA" id="ARBA00022448"/>
    </source>
</evidence>
<evidence type="ECO:0000256" key="5">
    <source>
        <dbReference type="ARBA" id="ARBA00022989"/>
    </source>
</evidence>
<feature type="transmembrane region" description="Helical" evidence="7">
    <location>
        <begin position="41"/>
        <end position="61"/>
    </location>
</feature>
<protein>
    <submittedName>
        <fullName evidence="8">MATE family efflux transporter</fullName>
    </submittedName>
</protein>
<dbReference type="Pfam" id="PF01554">
    <property type="entry name" value="MatE"/>
    <property type="match status" value="1"/>
</dbReference>
<dbReference type="PANTHER" id="PTHR43549:SF3">
    <property type="entry name" value="MULTIDRUG RESISTANCE PROTEIN YPNP-RELATED"/>
    <property type="match status" value="1"/>
</dbReference>
<evidence type="ECO:0000256" key="6">
    <source>
        <dbReference type="ARBA" id="ARBA00023136"/>
    </source>
</evidence>
<keyword evidence="4 7" id="KW-0812">Transmembrane</keyword>
<comment type="subcellular location">
    <subcellularLocation>
        <location evidence="1">Cell membrane</location>
        <topology evidence="1">Multi-pass membrane protein</topology>
    </subcellularLocation>
</comment>
<evidence type="ECO:0000313" key="8">
    <source>
        <dbReference type="EMBL" id="MIT52447.1"/>
    </source>
</evidence>
<evidence type="ECO:0000256" key="1">
    <source>
        <dbReference type="ARBA" id="ARBA00004651"/>
    </source>
</evidence>
<dbReference type="EMBL" id="RSUA01000171">
    <property type="protein sequence ID" value="MIT52447.1"/>
    <property type="molecule type" value="Genomic_DNA"/>
</dbReference>
<evidence type="ECO:0000256" key="7">
    <source>
        <dbReference type="SAM" id="Phobius"/>
    </source>
</evidence>
<keyword evidence="3" id="KW-1003">Cell membrane</keyword>
<dbReference type="PANTHER" id="PTHR43549">
    <property type="entry name" value="MULTIDRUG RESISTANCE PROTEIN YPNP-RELATED"/>
    <property type="match status" value="1"/>
</dbReference>
<sequence>TAMMTNLIITGGLIVLAYLFSRYLMAMFITVEGVIVLAQQLLHIVLWSLLFFSSGMIFSGMMRATGMVWQPMFISIGTILLVEIPSAILLSRHFGLQGIWWAYVANFIVMSVLQGLYYQFVWKKKAVERLV</sequence>
<dbReference type="GO" id="GO:0015297">
    <property type="term" value="F:antiporter activity"/>
    <property type="evidence" value="ECO:0007669"/>
    <property type="project" value="InterPro"/>
</dbReference>
<feature type="transmembrane region" description="Helical" evidence="7">
    <location>
        <begin position="100"/>
        <end position="120"/>
    </location>
</feature>
<name>A0A6C8YZN8_SALTM</name>
<dbReference type="InterPro" id="IPR052031">
    <property type="entry name" value="Membrane_Transporter-Flippase"/>
</dbReference>
<dbReference type="GO" id="GO:0005886">
    <property type="term" value="C:plasma membrane"/>
    <property type="evidence" value="ECO:0007669"/>
    <property type="project" value="UniProtKB-SubCell"/>
</dbReference>
<proteinExistence type="predicted"/>
<gene>
    <name evidence="8" type="ORF">AU613_26930</name>
</gene>
<accession>A0A6C8YZN8</accession>
<dbReference type="AlphaFoldDB" id="A0A6C8YZN8"/>